<dbReference type="InterPro" id="IPR024208">
    <property type="entry name" value="DUF3842"/>
</dbReference>
<dbReference type="EMBL" id="WMZR01000023">
    <property type="protein sequence ID" value="MTS52755.1"/>
    <property type="molecule type" value="Genomic_DNA"/>
</dbReference>
<dbReference type="Proteomes" id="UP000053433">
    <property type="component" value="Unassembled WGS sequence"/>
</dbReference>
<dbReference type="EMBL" id="WMZU01000036">
    <property type="protein sequence ID" value="MTS28777.1"/>
    <property type="molecule type" value="Genomic_DNA"/>
</dbReference>
<evidence type="ECO:0000313" key="3">
    <source>
        <dbReference type="EMBL" id="MST92996.1"/>
    </source>
</evidence>
<comment type="caution">
    <text evidence="1">The sequence shown here is derived from an EMBL/GenBank/DDBJ whole genome shotgun (WGS) entry which is preliminary data.</text>
</comment>
<evidence type="ECO:0000313" key="2">
    <source>
        <dbReference type="EMBL" id="KUE76381.1"/>
    </source>
</evidence>
<evidence type="ECO:0000313" key="8">
    <source>
        <dbReference type="Proteomes" id="UP000431913"/>
    </source>
</evidence>
<accession>A0A0W7TRD9</accession>
<reference evidence="3 8" key="4">
    <citation type="submission" date="2019-08" db="EMBL/GenBank/DDBJ databases">
        <title>In-depth cultivation of the pig gut microbiome towards novel bacterial diversity and tailored functional studies.</title>
        <authorList>
            <person name="Wylensek D."/>
            <person name="Hitch T.C.A."/>
            <person name="Clavel T."/>
        </authorList>
    </citation>
    <scope>NUCLEOTIDE SEQUENCE [LARGE SCALE GENOMIC DNA]</scope>
    <source>
        <strain evidence="3 8">WCA3-601-WT-6J</strain>
    </source>
</reference>
<dbReference type="EMBL" id="VUNJ01000018">
    <property type="protein sequence ID" value="MST92996.1"/>
    <property type="molecule type" value="Genomic_DNA"/>
</dbReference>
<dbReference type="Proteomes" id="UP000472755">
    <property type="component" value="Unassembled WGS sequence"/>
</dbReference>
<evidence type="ECO:0000313" key="9">
    <source>
        <dbReference type="Proteomes" id="UP000449193"/>
    </source>
</evidence>
<organism evidence="1 6">
    <name type="scientific">Ruthenibacterium lactatiformans</name>
    <dbReference type="NCBI Taxonomy" id="1550024"/>
    <lineage>
        <taxon>Bacteria</taxon>
        <taxon>Bacillati</taxon>
        <taxon>Bacillota</taxon>
        <taxon>Clostridia</taxon>
        <taxon>Eubacteriales</taxon>
        <taxon>Oscillospiraceae</taxon>
        <taxon>Ruthenibacterium</taxon>
    </lineage>
</organism>
<evidence type="ECO:0000313" key="10">
    <source>
        <dbReference type="Proteomes" id="UP000472755"/>
    </source>
</evidence>
<dbReference type="Pfam" id="PF12953">
    <property type="entry name" value="DUF3842"/>
    <property type="match status" value="1"/>
</dbReference>
<dbReference type="RefSeq" id="WP_009322164.1">
    <property type="nucleotide sequence ID" value="NZ_CAOJUJ010000007.1"/>
</dbReference>
<gene>
    <name evidence="2" type="ORF">ASJ35_09185</name>
    <name evidence="3" type="ORF">FYJ76_13830</name>
    <name evidence="5" type="ORF">GMD52_14610</name>
    <name evidence="4" type="ORF">GMD59_16020</name>
    <name evidence="1" type="ORF">TQ39_05450</name>
</gene>
<reference evidence="1" key="1">
    <citation type="submission" date="2015-02" db="EMBL/GenBank/DDBJ databases">
        <title>A novel member of the family Ruminococcaceae isolated from human feces.</title>
        <authorList>
            <person name="Shkoporov A.N."/>
            <person name="Chaplin A.V."/>
            <person name="Motuzova O.V."/>
            <person name="Kafarskaia L.I."/>
            <person name="Khokhlova E.V."/>
            <person name="Efimov B.A."/>
        </authorList>
    </citation>
    <scope>NUCLEOTIDE SEQUENCE [LARGE SCALE GENOMIC DNA]</scope>
    <source>
        <strain evidence="1">585-1</strain>
    </source>
</reference>
<keyword evidence="6" id="KW-1185">Reference proteome</keyword>
<dbReference type="Proteomes" id="UP000032483">
    <property type="component" value="Unassembled WGS sequence"/>
</dbReference>
<protein>
    <submittedName>
        <fullName evidence="3">DUF3842 family protein</fullName>
    </submittedName>
</protein>
<dbReference type="EMBL" id="JXXK01000005">
    <property type="protein sequence ID" value="KJF40662.1"/>
    <property type="molecule type" value="Genomic_DNA"/>
</dbReference>
<reference evidence="9 10" key="3">
    <citation type="journal article" date="2019" name="Nat. Med.">
        <title>A library of human gut bacterial isolates paired with longitudinal multiomics data enables mechanistic microbiome research.</title>
        <authorList>
            <person name="Poyet M."/>
            <person name="Groussin M."/>
            <person name="Gibbons S.M."/>
            <person name="Avila-Pacheco J."/>
            <person name="Jiang X."/>
            <person name="Kearney S.M."/>
            <person name="Perrotta A.R."/>
            <person name="Berdy B."/>
            <person name="Zhao S."/>
            <person name="Lieberman T.D."/>
            <person name="Swanson P.K."/>
            <person name="Smith M."/>
            <person name="Roesemann S."/>
            <person name="Alexander J.E."/>
            <person name="Rich S.A."/>
            <person name="Livny J."/>
            <person name="Vlamakis H."/>
            <person name="Clish C."/>
            <person name="Bullock K."/>
            <person name="Deik A."/>
            <person name="Scott J."/>
            <person name="Pierce K.A."/>
            <person name="Xavier R.J."/>
            <person name="Alm E.J."/>
        </authorList>
    </citation>
    <scope>NUCLEOTIDE SEQUENCE [LARGE SCALE GENOMIC DNA]</scope>
    <source>
        <strain evidence="4 10">BIOML-A4</strain>
        <strain evidence="5 9">BIOML-A7</strain>
    </source>
</reference>
<dbReference type="EMBL" id="LMUA01000010">
    <property type="protein sequence ID" value="KUE76381.1"/>
    <property type="molecule type" value="Genomic_DNA"/>
</dbReference>
<evidence type="ECO:0000313" key="1">
    <source>
        <dbReference type="EMBL" id="KJF40662.1"/>
    </source>
</evidence>
<reference evidence="2 7" key="2">
    <citation type="submission" date="2015-10" db="EMBL/GenBank/DDBJ databases">
        <title>A novel member of the family Ruminococcaceae isolated from human faeces.</title>
        <authorList>
            <person name="Shkoporov A.N."/>
            <person name="Chaplin A.V."/>
            <person name="Motuzova O.V."/>
            <person name="Kafarskaia L.I."/>
            <person name="Efimov B.A."/>
        </authorList>
    </citation>
    <scope>NUCLEOTIDE SEQUENCE [LARGE SCALE GENOMIC DNA]</scope>
    <source>
        <strain evidence="2 7">668</strain>
    </source>
</reference>
<dbReference type="GeneID" id="42856068"/>
<sequence>MDIVIIDGQGGGFGRALIEALRAGGVTQEIVAVGTNALATSAMLRAGASAGATGENAVIVNAARARILAGPIGLVMANSMLGECSPAMARAVAESPAHKVLIPVAKCGAHIAGLPEKPLAQYIADAAELIRGLL</sequence>
<evidence type="ECO:0000313" key="6">
    <source>
        <dbReference type="Proteomes" id="UP000032483"/>
    </source>
</evidence>
<dbReference type="AlphaFoldDB" id="A0A0D8J169"/>
<name>A0A0D8J169_9FIRM</name>
<dbReference type="Proteomes" id="UP000449193">
    <property type="component" value="Unassembled WGS sequence"/>
</dbReference>
<accession>A0A0D8J169</accession>
<evidence type="ECO:0000313" key="7">
    <source>
        <dbReference type="Proteomes" id="UP000053433"/>
    </source>
</evidence>
<evidence type="ECO:0000313" key="5">
    <source>
        <dbReference type="EMBL" id="MTS52755.1"/>
    </source>
</evidence>
<dbReference type="Proteomes" id="UP000431913">
    <property type="component" value="Unassembled WGS sequence"/>
</dbReference>
<evidence type="ECO:0000313" key="4">
    <source>
        <dbReference type="EMBL" id="MTS28777.1"/>
    </source>
</evidence>
<proteinExistence type="predicted"/>